<dbReference type="RefSeq" id="WP_257447778.1">
    <property type="nucleotide sequence ID" value="NZ_JANIPJ010000011.1"/>
</dbReference>
<name>A0A9X2MS69_9BACL</name>
<accession>A0A9X2MS69</accession>
<dbReference type="EMBL" id="JANIPJ010000011">
    <property type="protein sequence ID" value="MCR2805395.1"/>
    <property type="molecule type" value="Genomic_DNA"/>
</dbReference>
<sequence>MSEIYQLNEMRKVGTKYIHFYRRMKDQKIIDHMHQLFTYACLVGVKEDKRSEGSKTDDICNVGNIDKNNLEVAKGIVLMKCEPTNADELLKEIESYADGGIEVLMRDFENEGTIRLDKYI</sequence>
<evidence type="ECO:0000313" key="2">
    <source>
        <dbReference type="Proteomes" id="UP001141950"/>
    </source>
</evidence>
<gene>
    <name evidence="1" type="ORF">NQZ67_16025</name>
</gene>
<dbReference type="AlphaFoldDB" id="A0A9X2MS69"/>
<keyword evidence="2" id="KW-1185">Reference proteome</keyword>
<dbReference type="Proteomes" id="UP001141950">
    <property type="component" value="Unassembled WGS sequence"/>
</dbReference>
<proteinExistence type="predicted"/>
<protein>
    <submittedName>
        <fullName evidence="1">Uncharacterized protein</fullName>
    </submittedName>
</protein>
<organism evidence="1 2">
    <name type="scientific">Paenibacillus soyae</name>
    <dbReference type="NCBI Taxonomy" id="2969249"/>
    <lineage>
        <taxon>Bacteria</taxon>
        <taxon>Bacillati</taxon>
        <taxon>Bacillota</taxon>
        <taxon>Bacilli</taxon>
        <taxon>Bacillales</taxon>
        <taxon>Paenibacillaceae</taxon>
        <taxon>Paenibacillus</taxon>
    </lineage>
</organism>
<comment type="caution">
    <text evidence="1">The sequence shown here is derived from an EMBL/GenBank/DDBJ whole genome shotgun (WGS) entry which is preliminary data.</text>
</comment>
<reference evidence="1" key="1">
    <citation type="submission" date="2022-08" db="EMBL/GenBank/DDBJ databases">
        <title>The genomic sequence of strain Paenibacillus sp. SCIV0701.</title>
        <authorList>
            <person name="Zhao H."/>
        </authorList>
    </citation>
    <scope>NUCLEOTIDE SEQUENCE</scope>
    <source>
        <strain evidence="1">SCIV0701</strain>
    </source>
</reference>
<evidence type="ECO:0000313" key="1">
    <source>
        <dbReference type="EMBL" id="MCR2805395.1"/>
    </source>
</evidence>